<accession>C9YG51</accession>
<feature type="region of interest" description="Disordered" evidence="1">
    <location>
        <begin position="74"/>
        <end position="99"/>
    </location>
</feature>
<dbReference type="AlphaFoldDB" id="C9YG51"/>
<keyword evidence="2" id="KW-0732">Signal</keyword>
<dbReference type="Gene3D" id="3.10.450.160">
    <property type="entry name" value="inner membrane protein cigr"/>
    <property type="match status" value="1"/>
</dbReference>
<protein>
    <recommendedName>
        <fullName evidence="4">Nickel/cobalt transporter regulator</fullName>
    </recommendedName>
</protein>
<evidence type="ECO:0000256" key="1">
    <source>
        <dbReference type="SAM" id="MobiDB-lite"/>
    </source>
</evidence>
<evidence type="ECO:0008006" key="4">
    <source>
        <dbReference type="Google" id="ProtNLM"/>
    </source>
</evidence>
<feature type="chain" id="PRO_5003004874" description="Nickel/cobalt transporter regulator" evidence="2">
    <location>
        <begin position="22"/>
        <end position="154"/>
    </location>
</feature>
<gene>
    <name evidence="3" type="ORF">Csp_B17510</name>
</gene>
<proteinExistence type="predicted"/>
<reference evidence="3" key="1">
    <citation type="journal article" date="2010" name="Nature">
        <title>The Dynamic genome of Hydra.</title>
        <authorList>
            <person name="Chapman J.A."/>
            <person name="Kirkness E.F."/>
            <person name="Simakov O."/>
            <person name="Hampson S.E."/>
            <person name="Mitros T."/>
            <person name="Weinmaier T."/>
            <person name="Rattei T."/>
            <person name="Balasubramanian P.G."/>
            <person name="Borman J."/>
            <person name="Busam D."/>
            <person name="Disbennett K."/>
            <person name="Pfannkoch C."/>
            <person name="Sumin N."/>
            <person name="Sutton G."/>
            <person name="Viswanathan L."/>
            <person name="Walenz B."/>
            <person name="Goodstein D.M."/>
            <person name="Hellsten U."/>
            <person name="Kawashima T."/>
            <person name="Prochnik S.E."/>
            <person name="Putnam N.H."/>
            <person name="Shu S."/>
            <person name="Blumberg B."/>
            <person name="Dana C.E."/>
            <person name="Gee L."/>
            <person name="Kibler D.F."/>
            <person name="Law L."/>
            <person name="Lindgens D."/>
            <person name="Martinez D.E."/>
            <person name="Peng J."/>
            <person name="Wigge P.A."/>
            <person name="Bertulat B."/>
            <person name="Guder C."/>
            <person name="Nakamura Y."/>
            <person name="Ozbek S."/>
            <person name="Watanabe H."/>
            <person name="Khalturin K."/>
            <person name="Hemmrich G."/>
            <person name="Franke A."/>
            <person name="Augustin R."/>
            <person name="Fraune S."/>
            <person name="Hayakawa E."/>
            <person name="Hayakawa S."/>
            <person name="Hirose M."/>
            <person name="Hwang J."/>
            <person name="Ikeo K."/>
            <person name="Nishimiya-Fujisawa C."/>
            <person name="Ogura A."/>
            <person name="Takahashi T."/>
            <person name="Steinmetz P.R."/>
            <person name="Zhang X."/>
            <person name="Aufschnaiter R."/>
            <person name="Eder M.K."/>
            <person name="Gorny A.K."/>
            <person name="Salvenmoser W."/>
            <person name="Heimberg A.M."/>
            <person name="Wheeler B.M."/>
            <person name="Peterson K.J."/>
            <person name="Boettger A."/>
            <person name="Tischler P."/>
            <person name="Wolf A."/>
            <person name="Gojobori T."/>
            <person name="Remington K.A."/>
            <person name="Strausberg R.L."/>
            <person name="Venter J."/>
            <person name="Technau U."/>
            <person name="Hobmayer B."/>
            <person name="Bosch T.C."/>
            <person name="Holstein T.W."/>
            <person name="Fujisawa T."/>
            <person name="Bode H.R."/>
            <person name="David C.N."/>
            <person name="Rokhsar D.S."/>
            <person name="Steele R.E."/>
        </authorList>
    </citation>
    <scope>NUCLEOTIDE SEQUENCE</scope>
</reference>
<dbReference type="EMBL" id="FN543108">
    <property type="protein sequence ID" value="CBA33131.1"/>
    <property type="molecule type" value="Genomic_DNA"/>
</dbReference>
<evidence type="ECO:0000256" key="2">
    <source>
        <dbReference type="SAM" id="SignalP"/>
    </source>
</evidence>
<evidence type="ECO:0000313" key="3">
    <source>
        <dbReference type="EMBL" id="CBA33131.1"/>
    </source>
</evidence>
<name>C9YG51_CURXX</name>
<sequence length="154" mass="16540">MHGRALVCGVACLLLSGAALANKPDWAGKGKNKHSEESHAQAQGGSVEIRVGSYFGDDQRRTAQDYYGAQQAKGNCPPGLAKKNNGCQPPGQAKKWSRGQPLPRDVVFYPLPRDISVRIGLPPAGYKYVRVANDILLIAIGTSIVVDAIEDLMR</sequence>
<feature type="signal peptide" evidence="2">
    <location>
        <begin position="1"/>
        <end position="21"/>
    </location>
</feature>
<organism evidence="3">
    <name type="scientific">Curvibacter symbiont subsp. Hydra magnipapillata</name>
    <dbReference type="NCBI Taxonomy" id="667019"/>
    <lineage>
        <taxon>Bacteria</taxon>
        <taxon>Pseudomonadati</taxon>
        <taxon>Pseudomonadota</taxon>
        <taxon>Betaproteobacteria</taxon>
        <taxon>Burkholderiales</taxon>
        <taxon>Comamonadaceae</taxon>
        <taxon>Curvibacter</taxon>
    </lineage>
</organism>